<keyword evidence="8 10" id="KW-0464">Manganese</keyword>
<dbReference type="AlphaFoldDB" id="A0A1Y2L715"/>
<keyword evidence="6 10" id="KW-0051">Antiviral defense</keyword>
<keyword evidence="3 10" id="KW-0255">Endonuclease</keyword>
<dbReference type="InterPro" id="IPR042211">
    <property type="entry name" value="CRISPR-assoc_Cas1_N"/>
</dbReference>
<evidence type="ECO:0000256" key="3">
    <source>
        <dbReference type="ARBA" id="ARBA00022759"/>
    </source>
</evidence>
<dbReference type="NCBIfam" id="TIGR03639">
    <property type="entry name" value="cas1_NMENI"/>
    <property type="match status" value="1"/>
</dbReference>
<feature type="binding site" evidence="10">
    <location>
        <position position="205"/>
    </location>
    <ligand>
        <name>Mn(2+)</name>
        <dbReference type="ChEBI" id="CHEBI:29035"/>
    </ligand>
</feature>
<dbReference type="HAMAP" id="MF_01470">
    <property type="entry name" value="Cas1"/>
    <property type="match status" value="1"/>
</dbReference>
<dbReference type="NCBIfam" id="TIGR00287">
    <property type="entry name" value="cas1"/>
    <property type="match status" value="1"/>
</dbReference>
<dbReference type="GO" id="GO:0051607">
    <property type="term" value="P:defense response to virus"/>
    <property type="evidence" value="ECO:0007669"/>
    <property type="project" value="UniProtKB-UniRule"/>
</dbReference>
<accession>A0A1Y2L715</accession>
<comment type="subunit">
    <text evidence="9 10">Homodimer, forms a heterotetramer with a Cas2 homodimer.</text>
</comment>
<dbReference type="GO" id="GO:0004520">
    <property type="term" value="F:DNA endonuclease activity"/>
    <property type="evidence" value="ECO:0007669"/>
    <property type="project" value="InterPro"/>
</dbReference>
<evidence type="ECO:0000256" key="6">
    <source>
        <dbReference type="ARBA" id="ARBA00023118"/>
    </source>
</evidence>
<dbReference type="PANTHER" id="PTHR34353:SF2">
    <property type="entry name" value="CRISPR-ASSOCIATED ENDONUCLEASE CAS1 1"/>
    <property type="match status" value="1"/>
</dbReference>
<dbReference type="EC" id="3.1.-.-" evidence="10"/>
<dbReference type="InterPro" id="IPR050646">
    <property type="entry name" value="Cas1"/>
</dbReference>
<dbReference type="OrthoDB" id="9803119at2"/>
<dbReference type="Pfam" id="PF01867">
    <property type="entry name" value="Cas_Cas1"/>
    <property type="match status" value="1"/>
</dbReference>
<reference evidence="11 12" key="1">
    <citation type="submission" date="2014-03" db="EMBL/GenBank/DDBJ databases">
        <title>The draft genome sequence of Thalassospira alkalitolerans JCM 18968.</title>
        <authorList>
            <person name="Lai Q."/>
            <person name="Shao Z."/>
        </authorList>
    </citation>
    <scope>NUCLEOTIDE SEQUENCE [LARGE SCALE GENOMIC DNA]</scope>
    <source>
        <strain evidence="11 12">JCM 18968</strain>
    </source>
</reference>
<dbReference type="GO" id="GO:0046872">
    <property type="term" value="F:metal ion binding"/>
    <property type="evidence" value="ECO:0007669"/>
    <property type="project" value="UniProtKB-UniRule"/>
</dbReference>
<keyword evidence="1 10" id="KW-0540">Nuclease</keyword>
<comment type="cofactor">
    <cofactor evidence="10">
        <name>Mg(2+)</name>
        <dbReference type="ChEBI" id="CHEBI:18420"/>
    </cofactor>
    <cofactor evidence="10">
        <name>Mn(2+)</name>
        <dbReference type="ChEBI" id="CHEBI:29035"/>
    </cofactor>
</comment>
<evidence type="ECO:0000313" key="12">
    <source>
        <dbReference type="Proteomes" id="UP000193396"/>
    </source>
</evidence>
<comment type="function">
    <text evidence="10">CRISPR (clustered regularly interspaced short palindromic repeat), is an adaptive immune system that provides protection against mobile genetic elements (viruses, transposable elements and conjugative plasmids). CRISPR clusters contain spacers, sequences complementary to antecedent mobile elements, and target invading nucleic acids. CRISPR clusters are transcribed and processed into CRISPR RNA (crRNA). Acts as a dsDNA endonuclease. Involved in the integration of spacer DNA into the CRISPR cassette.</text>
</comment>
<evidence type="ECO:0000256" key="5">
    <source>
        <dbReference type="ARBA" id="ARBA00022842"/>
    </source>
</evidence>
<dbReference type="STRING" id="1293890.TALK_20645"/>
<keyword evidence="2 10" id="KW-0479">Metal-binding</keyword>
<protein>
    <recommendedName>
        <fullName evidence="10">CRISPR-associated endonuclease Cas1</fullName>
        <ecNumber evidence="10">3.1.-.-</ecNumber>
    </recommendedName>
</protein>
<dbReference type="GO" id="GO:0016787">
    <property type="term" value="F:hydrolase activity"/>
    <property type="evidence" value="ECO:0007669"/>
    <property type="project" value="UniProtKB-KW"/>
</dbReference>
<keyword evidence="5 10" id="KW-0460">Magnesium</keyword>
<comment type="caution">
    <text evidence="11">The sequence shown here is derived from an EMBL/GenBank/DDBJ whole genome shotgun (WGS) entry which is preliminary data.</text>
</comment>
<dbReference type="EMBL" id="JFKB01000025">
    <property type="protein sequence ID" value="OSQ43353.1"/>
    <property type="molecule type" value="Genomic_DNA"/>
</dbReference>
<organism evidence="11 12">
    <name type="scientific">Thalassospira alkalitolerans</name>
    <dbReference type="NCBI Taxonomy" id="1293890"/>
    <lineage>
        <taxon>Bacteria</taxon>
        <taxon>Pseudomonadati</taxon>
        <taxon>Pseudomonadota</taxon>
        <taxon>Alphaproteobacteria</taxon>
        <taxon>Rhodospirillales</taxon>
        <taxon>Thalassospiraceae</taxon>
        <taxon>Thalassospira</taxon>
    </lineage>
</organism>
<evidence type="ECO:0000256" key="7">
    <source>
        <dbReference type="ARBA" id="ARBA00023125"/>
    </source>
</evidence>
<keyword evidence="7 10" id="KW-0238">DNA-binding</keyword>
<evidence type="ECO:0000256" key="4">
    <source>
        <dbReference type="ARBA" id="ARBA00022801"/>
    </source>
</evidence>
<proteinExistence type="inferred from homology"/>
<evidence type="ECO:0000256" key="8">
    <source>
        <dbReference type="ARBA" id="ARBA00023211"/>
    </source>
</evidence>
<evidence type="ECO:0000256" key="1">
    <source>
        <dbReference type="ARBA" id="ARBA00022722"/>
    </source>
</evidence>
<dbReference type="InterPro" id="IPR019855">
    <property type="entry name" value="CRISPR-assoc_Cas1_NMENI"/>
</dbReference>
<dbReference type="InterPro" id="IPR042206">
    <property type="entry name" value="CRISPR-assoc_Cas1_C"/>
</dbReference>
<evidence type="ECO:0000256" key="2">
    <source>
        <dbReference type="ARBA" id="ARBA00022723"/>
    </source>
</evidence>
<feature type="binding site" evidence="10">
    <location>
        <position position="220"/>
    </location>
    <ligand>
        <name>Mn(2+)</name>
        <dbReference type="ChEBI" id="CHEBI:29035"/>
    </ligand>
</feature>
<gene>
    <name evidence="10" type="primary">cas1</name>
    <name evidence="11" type="ORF">TALK_20645</name>
</gene>
<dbReference type="GO" id="GO:0043571">
    <property type="term" value="P:maintenance of CRISPR repeat elements"/>
    <property type="evidence" value="ECO:0007669"/>
    <property type="project" value="UniProtKB-UniRule"/>
</dbReference>
<dbReference type="Gene3D" id="3.100.10.20">
    <property type="entry name" value="CRISPR-associated endonuclease Cas1, N-terminal domain"/>
    <property type="match status" value="1"/>
</dbReference>
<dbReference type="PANTHER" id="PTHR34353">
    <property type="entry name" value="CRISPR-ASSOCIATED ENDONUCLEASE CAS1 1"/>
    <property type="match status" value="1"/>
</dbReference>
<sequence length="304" mass="33193">MMDRIIEIASDDRHLAVARGSMEIRSGNDVIGRVPLDDIGALICSAHGLTYSNNLIAKLAERSVPVVLCGPNHMPIGYLMAANAHHQQSKRIMAQADASKSMKNRLWKQLVQAKIEAQAAVLQTLGKPHVPVGSLIRQVKSGDPDNIEAQAAQRYWQLMFGNDFRRDRFGSGPNAMLNYGYAVLRAATARATLAAGLHPSLGLHHRSTVNPMNLVDDLIEPFRPIVDLIVFRHCAHHTDDADFDLDSDTKRLMATITAHDLPTDAGASPVMQCLHRLAGSLAQCYLGDIEKLTLPLAPLPLELG</sequence>
<name>A0A1Y2L715_9PROT</name>
<evidence type="ECO:0000256" key="10">
    <source>
        <dbReference type="HAMAP-Rule" id="MF_01470"/>
    </source>
</evidence>
<keyword evidence="4 10" id="KW-0378">Hydrolase</keyword>
<evidence type="ECO:0000256" key="9">
    <source>
        <dbReference type="ARBA" id="ARBA00038592"/>
    </source>
</evidence>
<feature type="binding site" evidence="10">
    <location>
        <position position="148"/>
    </location>
    <ligand>
        <name>Mn(2+)</name>
        <dbReference type="ChEBI" id="CHEBI:29035"/>
    </ligand>
</feature>
<evidence type="ECO:0000313" key="11">
    <source>
        <dbReference type="EMBL" id="OSQ43353.1"/>
    </source>
</evidence>
<dbReference type="Gene3D" id="1.20.120.920">
    <property type="entry name" value="CRISPR-associated endonuclease Cas1, C-terminal domain"/>
    <property type="match status" value="1"/>
</dbReference>
<keyword evidence="12" id="KW-1185">Reference proteome</keyword>
<comment type="similarity">
    <text evidence="10">Belongs to the CRISPR-associated endonuclease Cas1 family.</text>
</comment>
<dbReference type="InterPro" id="IPR002729">
    <property type="entry name" value="CRISPR-assoc_Cas1"/>
</dbReference>
<dbReference type="GO" id="GO:0003677">
    <property type="term" value="F:DNA binding"/>
    <property type="evidence" value="ECO:0007669"/>
    <property type="project" value="UniProtKB-KW"/>
</dbReference>
<dbReference type="Proteomes" id="UP000193396">
    <property type="component" value="Unassembled WGS sequence"/>
</dbReference>